<gene>
    <name evidence="2" type="ORF">K461DRAFT_268387</name>
</gene>
<dbReference type="AlphaFoldDB" id="A0A9P4MM66"/>
<evidence type="ECO:0000256" key="1">
    <source>
        <dbReference type="SAM" id="MobiDB-lite"/>
    </source>
</evidence>
<feature type="compositionally biased region" description="Basic residues" evidence="1">
    <location>
        <begin position="12"/>
        <end position="23"/>
    </location>
</feature>
<feature type="region of interest" description="Disordered" evidence="1">
    <location>
        <begin position="246"/>
        <end position="276"/>
    </location>
</feature>
<accession>A0A9P4MM66</accession>
<keyword evidence="3" id="KW-1185">Reference proteome</keyword>
<reference evidence="2" key="1">
    <citation type="journal article" date="2020" name="Stud. Mycol.">
        <title>101 Dothideomycetes genomes: a test case for predicting lifestyles and emergence of pathogens.</title>
        <authorList>
            <person name="Haridas S."/>
            <person name="Albert R."/>
            <person name="Binder M."/>
            <person name="Bloem J."/>
            <person name="Labutti K."/>
            <person name="Salamov A."/>
            <person name="Andreopoulos B."/>
            <person name="Baker S."/>
            <person name="Barry K."/>
            <person name="Bills G."/>
            <person name="Bluhm B."/>
            <person name="Cannon C."/>
            <person name="Castanera R."/>
            <person name="Culley D."/>
            <person name="Daum C."/>
            <person name="Ezra D."/>
            <person name="Gonzalez J."/>
            <person name="Henrissat B."/>
            <person name="Kuo A."/>
            <person name="Liang C."/>
            <person name="Lipzen A."/>
            <person name="Lutzoni F."/>
            <person name="Magnuson J."/>
            <person name="Mondo S."/>
            <person name="Nolan M."/>
            <person name="Ohm R."/>
            <person name="Pangilinan J."/>
            <person name="Park H.-J."/>
            <person name="Ramirez L."/>
            <person name="Alfaro M."/>
            <person name="Sun H."/>
            <person name="Tritt A."/>
            <person name="Yoshinaga Y."/>
            <person name="Zwiers L.-H."/>
            <person name="Turgeon B."/>
            <person name="Goodwin S."/>
            <person name="Spatafora J."/>
            <person name="Crous P."/>
            <person name="Grigoriev I."/>
        </authorList>
    </citation>
    <scope>NUCLEOTIDE SEQUENCE</scope>
    <source>
        <strain evidence="2">CBS 260.36</strain>
    </source>
</reference>
<protein>
    <submittedName>
        <fullName evidence="2">Uncharacterized protein</fullName>
    </submittedName>
</protein>
<organism evidence="2 3">
    <name type="scientific">Myriangium duriaei CBS 260.36</name>
    <dbReference type="NCBI Taxonomy" id="1168546"/>
    <lineage>
        <taxon>Eukaryota</taxon>
        <taxon>Fungi</taxon>
        <taxon>Dikarya</taxon>
        <taxon>Ascomycota</taxon>
        <taxon>Pezizomycotina</taxon>
        <taxon>Dothideomycetes</taxon>
        <taxon>Dothideomycetidae</taxon>
        <taxon>Myriangiales</taxon>
        <taxon>Myriangiaceae</taxon>
        <taxon>Myriangium</taxon>
    </lineage>
</organism>
<dbReference type="OrthoDB" id="10682492at2759"/>
<sequence>MRVASKPSPLVSRKRHKSYRRTPSKNQMQPRSCLDFIEGQLPEVDFLRVVKKPITLDTRRRSSHALMPLGSGQVVRGSQVHNHLQASFHALESHQPNRSQQMDSIELLHASRITQPSTSFRSVPVSNNIISFEPTNDGITAGVTSSLQDVDDVGEHVAARKPWHPPLQVLPQGSPFNSNDWENIIPHQSSSHRNSHSGSAEVSQVTIEVANSPLSPARRFALSNISPNLGISDRCGGGPGALLLSPVKNSFPSSTSNNDRTQKSVSNSTSSDKQRVKFSCEQAPSIHNAYCIRSDPLKTTASRLFVPQTMNPSFSSSRQNLSLPNHNQQAQRTLRVLPALRRPRLLIAETMRYRQ</sequence>
<dbReference type="EMBL" id="ML996086">
    <property type="protein sequence ID" value="KAF2152441.1"/>
    <property type="molecule type" value="Genomic_DNA"/>
</dbReference>
<feature type="compositionally biased region" description="Polar residues" evidence="1">
    <location>
        <begin position="247"/>
        <end position="271"/>
    </location>
</feature>
<evidence type="ECO:0000313" key="3">
    <source>
        <dbReference type="Proteomes" id="UP000799439"/>
    </source>
</evidence>
<feature type="region of interest" description="Disordered" evidence="1">
    <location>
        <begin position="1"/>
        <end position="31"/>
    </location>
</feature>
<dbReference type="Proteomes" id="UP000799439">
    <property type="component" value="Unassembled WGS sequence"/>
</dbReference>
<proteinExistence type="predicted"/>
<comment type="caution">
    <text evidence="2">The sequence shown here is derived from an EMBL/GenBank/DDBJ whole genome shotgun (WGS) entry which is preliminary data.</text>
</comment>
<name>A0A9P4MM66_9PEZI</name>
<evidence type="ECO:0000313" key="2">
    <source>
        <dbReference type="EMBL" id="KAF2152441.1"/>
    </source>
</evidence>